<dbReference type="SUPFAM" id="SSF52833">
    <property type="entry name" value="Thioredoxin-like"/>
    <property type="match status" value="1"/>
</dbReference>
<dbReference type="Gene3D" id="3.40.30.10">
    <property type="entry name" value="Glutaredoxin"/>
    <property type="match status" value="1"/>
</dbReference>
<evidence type="ECO:0000313" key="1">
    <source>
        <dbReference type="EMBL" id="ETW98467.1"/>
    </source>
</evidence>
<dbReference type="HOGENOM" id="CLU_2066279_0_0_7"/>
<dbReference type="InterPro" id="IPR053977">
    <property type="entry name" value="Rv2466c-like"/>
</dbReference>
<evidence type="ECO:0000313" key="2">
    <source>
        <dbReference type="Proteomes" id="UP000019141"/>
    </source>
</evidence>
<organism evidence="1 2">
    <name type="scientific">Entotheonella factor</name>
    <dbReference type="NCBI Taxonomy" id="1429438"/>
    <lineage>
        <taxon>Bacteria</taxon>
        <taxon>Pseudomonadati</taxon>
        <taxon>Nitrospinota/Tectimicrobiota group</taxon>
        <taxon>Candidatus Tectimicrobiota</taxon>
        <taxon>Candidatus Entotheonellia</taxon>
        <taxon>Candidatus Entotheonellales</taxon>
        <taxon>Candidatus Entotheonellaceae</taxon>
        <taxon>Candidatus Entotheonella</taxon>
    </lineage>
</organism>
<dbReference type="EMBL" id="AZHW01000553">
    <property type="protein sequence ID" value="ETW98467.1"/>
    <property type="molecule type" value="Genomic_DNA"/>
</dbReference>
<keyword evidence="2" id="KW-1185">Reference proteome</keyword>
<sequence length="118" mass="12951">EILAEIGLDPDIVDMAIADPTTNDEVLADHNAVVDLGGFGVPILVFPDGATIFGPVVTPGPTGEAAMRLWDLTVGWQEFPHLYEMRRPKTAADKAHIDEQFRPYVEARDWRTISNPAP</sequence>
<reference evidence="1 2" key="1">
    <citation type="journal article" date="2014" name="Nature">
        <title>An environmental bacterial taxon with a large and distinct metabolic repertoire.</title>
        <authorList>
            <person name="Wilson M.C."/>
            <person name="Mori T."/>
            <person name="Ruckert C."/>
            <person name="Uria A.R."/>
            <person name="Helf M.J."/>
            <person name="Takada K."/>
            <person name="Gernert C."/>
            <person name="Steffens U.A."/>
            <person name="Heycke N."/>
            <person name="Schmitt S."/>
            <person name="Rinke C."/>
            <person name="Helfrich E.J."/>
            <person name="Brachmann A.O."/>
            <person name="Gurgui C."/>
            <person name="Wakimoto T."/>
            <person name="Kracht M."/>
            <person name="Crusemann M."/>
            <person name="Hentschel U."/>
            <person name="Abe I."/>
            <person name="Matsunaga S."/>
            <person name="Kalinowski J."/>
            <person name="Takeyama H."/>
            <person name="Piel J."/>
        </authorList>
    </citation>
    <scope>NUCLEOTIDE SEQUENCE [LARGE SCALE GENOMIC DNA]</scope>
    <source>
        <strain evidence="2">TSY1</strain>
    </source>
</reference>
<dbReference type="Pfam" id="PF22234">
    <property type="entry name" value="Rv2466c-like"/>
    <property type="match status" value="1"/>
</dbReference>
<dbReference type="AlphaFoldDB" id="W4LKF7"/>
<feature type="non-terminal residue" evidence="1">
    <location>
        <position position="1"/>
    </location>
</feature>
<dbReference type="Proteomes" id="UP000019141">
    <property type="component" value="Unassembled WGS sequence"/>
</dbReference>
<gene>
    <name evidence="1" type="ORF">ETSY1_18655</name>
</gene>
<accession>W4LKF7</accession>
<dbReference type="InterPro" id="IPR036249">
    <property type="entry name" value="Thioredoxin-like_sf"/>
</dbReference>
<evidence type="ECO:0008006" key="3">
    <source>
        <dbReference type="Google" id="ProtNLM"/>
    </source>
</evidence>
<protein>
    <recommendedName>
        <fullName evidence="3">DSBA-like thioredoxin domain-containing protein</fullName>
    </recommendedName>
</protein>
<comment type="caution">
    <text evidence="1">The sequence shown here is derived from an EMBL/GenBank/DDBJ whole genome shotgun (WGS) entry which is preliminary data.</text>
</comment>
<name>W4LKF7_ENTF1</name>
<proteinExistence type="predicted"/>